<dbReference type="RefSeq" id="WP_259867652.1">
    <property type="nucleotide sequence ID" value="NZ_JAMQJZ010000008.1"/>
</dbReference>
<dbReference type="GO" id="GO:0000160">
    <property type="term" value="P:phosphorelay signal transduction system"/>
    <property type="evidence" value="ECO:0007669"/>
    <property type="project" value="InterPro"/>
</dbReference>
<protein>
    <submittedName>
        <fullName evidence="7">Response regulator</fullName>
    </submittedName>
</protein>
<dbReference type="InterPro" id="IPR018060">
    <property type="entry name" value="HTH_AraC"/>
</dbReference>
<feature type="domain" description="Response regulatory" evidence="6">
    <location>
        <begin position="3"/>
        <end position="119"/>
    </location>
</feature>
<dbReference type="SUPFAM" id="SSF46689">
    <property type="entry name" value="Homeodomain-like"/>
    <property type="match status" value="2"/>
</dbReference>
<dbReference type="PANTHER" id="PTHR43280:SF28">
    <property type="entry name" value="HTH-TYPE TRANSCRIPTIONAL ACTIVATOR RHAS"/>
    <property type="match status" value="1"/>
</dbReference>
<sequence>MIKLLIVDDEQMERDALQAILEKHFSNLVVKQARNGRLAIEIAAEFQPDLVLMDIQMPGMSGFEAIEKINHDNPHIKFVMITAYATFDYARSALKLGVIDYMVKPSKVTDIVETMGRTLHRIEEEQKSLEKDKYQQHTLQKAMSIFETDVVTQLLFDHVHEVHLNELVELLEMQMTEEKFVMSVLLPLGSESYYTEIREKVREIGNGWIGALYGRQLPIIVFKNQEQSYRAQASLLAREILKLVKADDAKDWFIGIGKVYTSLDQIRQSYQESLLATRDTSLPVKYRFYSDLPTLVPGIDEKMSKQYEQQVYEHIRNGEWGEVNTTLTNLIERYEKEGNHLLKTQQHLMELLWIVSQVLSEMGVVLDSPIYPFQATDYRQLRAETSHLLERLQQSFRDHFENMEADTIEKIKQYIIDHAYQDISLEEIGKVVGLSPIYISKIFKEQLGVNYIHFLTECRIEKAKKLMRDPEKSLKEITFEVGYHDPNYFSKVFKKMCHASPTEYRKNIHA</sequence>
<keyword evidence="8" id="KW-1185">Reference proteome</keyword>
<dbReference type="PANTHER" id="PTHR43280">
    <property type="entry name" value="ARAC-FAMILY TRANSCRIPTIONAL REGULATOR"/>
    <property type="match status" value="1"/>
</dbReference>
<dbReference type="Pfam" id="PF17853">
    <property type="entry name" value="GGDEF_2"/>
    <property type="match status" value="1"/>
</dbReference>
<evidence type="ECO:0000256" key="2">
    <source>
        <dbReference type="ARBA" id="ARBA00023125"/>
    </source>
</evidence>
<feature type="modified residue" description="4-aspartylphosphate" evidence="4">
    <location>
        <position position="54"/>
    </location>
</feature>
<accession>A0A9X3WP86</accession>
<dbReference type="InterPro" id="IPR011006">
    <property type="entry name" value="CheY-like_superfamily"/>
</dbReference>
<dbReference type="SMART" id="SM00448">
    <property type="entry name" value="REC"/>
    <property type="match status" value="1"/>
</dbReference>
<dbReference type="Pfam" id="PF00072">
    <property type="entry name" value="Response_reg"/>
    <property type="match status" value="1"/>
</dbReference>
<evidence type="ECO:0000256" key="1">
    <source>
        <dbReference type="ARBA" id="ARBA00023015"/>
    </source>
</evidence>
<dbReference type="InterPro" id="IPR041522">
    <property type="entry name" value="CdaR_GGDEF"/>
</dbReference>
<reference evidence="7" key="1">
    <citation type="submission" date="2022-06" db="EMBL/GenBank/DDBJ databases">
        <title>Aquibacillus sp. a new bacterium isolated from soil saline samples.</title>
        <authorList>
            <person name="Galisteo C."/>
            <person name="De La Haba R."/>
            <person name="Sanchez-Porro C."/>
            <person name="Ventosa A."/>
        </authorList>
    </citation>
    <scope>NUCLEOTIDE SEQUENCE</scope>
    <source>
        <strain evidence="7">JCM 12387</strain>
    </source>
</reference>
<dbReference type="Pfam" id="PF12833">
    <property type="entry name" value="HTH_18"/>
    <property type="match status" value="1"/>
</dbReference>
<dbReference type="PROSITE" id="PS01124">
    <property type="entry name" value="HTH_ARAC_FAMILY_2"/>
    <property type="match status" value="1"/>
</dbReference>
<dbReference type="Gene3D" id="3.40.50.2300">
    <property type="match status" value="1"/>
</dbReference>
<keyword evidence="3" id="KW-0804">Transcription</keyword>
<organism evidence="7 8">
    <name type="scientific">Aquibacillus koreensis</name>
    <dbReference type="NCBI Taxonomy" id="279446"/>
    <lineage>
        <taxon>Bacteria</taxon>
        <taxon>Bacillati</taxon>
        <taxon>Bacillota</taxon>
        <taxon>Bacilli</taxon>
        <taxon>Bacillales</taxon>
        <taxon>Bacillaceae</taxon>
        <taxon>Aquibacillus</taxon>
    </lineage>
</organism>
<evidence type="ECO:0000313" key="8">
    <source>
        <dbReference type="Proteomes" id="UP001145072"/>
    </source>
</evidence>
<dbReference type="CDD" id="cd17536">
    <property type="entry name" value="REC_YesN-like"/>
    <property type="match status" value="1"/>
</dbReference>
<dbReference type="AlphaFoldDB" id="A0A9X3WP86"/>
<gene>
    <name evidence="7" type="ORF">NC661_11795</name>
</gene>
<dbReference type="Proteomes" id="UP001145072">
    <property type="component" value="Unassembled WGS sequence"/>
</dbReference>
<dbReference type="PROSITE" id="PS50110">
    <property type="entry name" value="RESPONSE_REGULATORY"/>
    <property type="match status" value="1"/>
</dbReference>
<dbReference type="SUPFAM" id="SSF52172">
    <property type="entry name" value="CheY-like"/>
    <property type="match status" value="1"/>
</dbReference>
<comment type="caution">
    <text evidence="7">The sequence shown here is derived from an EMBL/GenBank/DDBJ whole genome shotgun (WGS) entry which is preliminary data.</text>
</comment>
<evidence type="ECO:0000259" key="6">
    <source>
        <dbReference type="PROSITE" id="PS50110"/>
    </source>
</evidence>
<dbReference type="InterPro" id="IPR001789">
    <property type="entry name" value="Sig_transdc_resp-reg_receiver"/>
</dbReference>
<dbReference type="SMART" id="SM00342">
    <property type="entry name" value="HTH_ARAC"/>
    <property type="match status" value="1"/>
</dbReference>
<keyword evidence="1" id="KW-0805">Transcription regulation</keyword>
<feature type="domain" description="HTH araC/xylS-type" evidence="5">
    <location>
        <begin position="409"/>
        <end position="507"/>
    </location>
</feature>
<evidence type="ECO:0000256" key="3">
    <source>
        <dbReference type="ARBA" id="ARBA00023163"/>
    </source>
</evidence>
<keyword evidence="4" id="KW-0597">Phosphoprotein</keyword>
<dbReference type="InterPro" id="IPR009057">
    <property type="entry name" value="Homeodomain-like_sf"/>
</dbReference>
<dbReference type="EMBL" id="JAMQJZ010000008">
    <property type="protein sequence ID" value="MDC3421051.1"/>
    <property type="molecule type" value="Genomic_DNA"/>
</dbReference>
<dbReference type="Gene3D" id="1.10.10.60">
    <property type="entry name" value="Homeodomain-like"/>
    <property type="match status" value="2"/>
</dbReference>
<keyword evidence="2" id="KW-0238">DNA-binding</keyword>
<evidence type="ECO:0000256" key="4">
    <source>
        <dbReference type="PROSITE-ProRule" id="PRU00169"/>
    </source>
</evidence>
<dbReference type="GO" id="GO:0043565">
    <property type="term" value="F:sequence-specific DNA binding"/>
    <property type="evidence" value="ECO:0007669"/>
    <property type="project" value="InterPro"/>
</dbReference>
<name>A0A9X3WP86_9BACI</name>
<dbReference type="GO" id="GO:0003700">
    <property type="term" value="F:DNA-binding transcription factor activity"/>
    <property type="evidence" value="ECO:0007669"/>
    <property type="project" value="InterPro"/>
</dbReference>
<proteinExistence type="predicted"/>
<evidence type="ECO:0000259" key="5">
    <source>
        <dbReference type="PROSITE" id="PS01124"/>
    </source>
</evidence>
<evidence type="ECO:0000313" key="7">
    <source>
        <dbReference type="EMBL" id="MDC3421051.1"/>
    </source>
</evidence>